<keyword evidence="5 7" id="KW-0648">Protein biosynthesis</keyword>
<feature type="domain" description="WHEP-TRS" evidence="9">
    <location>
        <begin position="370"/>
        <end position="426"/>
    </location>
</feature>
<dbReference type="Pfam" id="PF19303">
    <property type="entry name" value="Anticodon_3"/>
    <property type="match status" value="1"/>
</dbReference>
<dbReference type="PANTHER" id="PTHR43326:SF1">
    <property type="entry name" value="METHIONINE--TRNA LIGASE, MITOCHONDRIAL"/>
    <property type="match status" value="1"/>
</dbReference>
<dbReference type="PRINTS" id="PR01041">
    <property type="entry name" value="TRNASYNTHMET"/>
</dbReference>
<evidence type="ECO:0000259" key="9">
    <source>
        <dbReference type="PROSITE" id="PS51185"/>
    </source>
</evidence>
<dbReference type="EMBL" id="HBIR01020221">
    <property type="protein sequence ID" value="CAE0546062.1"/>
    <property type="molecule type" value="Transcribed_RNA"/>
</dbReference>
<feature type="compositionally biased region" description="Basic residues" evidence="8">
    <location>
        <begin position="422"/>
        <end position="433"/>
    </location>
</feature>
<dbReference type="SUPFAM" id="SSF52374">
    <property type="entry name" value="Nucleotidylyl transferase"/>
    <property type="match status" value="1"/>
</dbReference>
<comment type="similarity">
    <text evidence="7">Belongs to the class-I aminoacyl-tRNA synthetase family.</text>
</comment>
<keyword evidence="2 7" id="KW-0436">Ligase</keyword>
<dbReference type="Pfam" id="PF09334">
    <property type="entry name" value="tRNA-synt_1g"/>
    <property type="match status" value="2"/>
</dbReference>
<dbReference type="SUPFAM" id="SSF47060">
    <property type="entry name" value="S15/NS1 RNA-binding domain"/>
    <property type="match status" value="1"/>
</dbReference>
<reference evidence="10" key="1">
    <citation type="submission" date="2021-01" db="EMBL/GenBank/DDBJ databases">
        <authorList>
            <person name="Corre E."/>
            <person name="Pelletier E."/>
            <person name="Niang G."/>
            <person name="Scheremetjew M."/>
            <person name="Finn R."/>
            <person name="Kale V."/>
            <person name="Holt S."/>
            <person name="Cochrane G."/>
            <person name="Meng A."/>
            <person name="Brown T."/>
            <person name="Cohen L."/>
        </authorList>
    </citation>
    <scope>NUCLEOTIDE SEQUENCE</scope>
    <source>
        <strain evidence="10">379</strain>
    </source>
</reference>
<keyword evidence="6 7" id="KW-0030">Aminoacyl-tRNA synthetase</keyword>
<gene>
    <name evidence="10" type="ORF">EHUX00137_LOCUS15351</name>
</gene>
<evidence type="ECO:0000256" key="8">
    <source>
        <dbReference type="SAM" id="MobiDB-lite"/>
    </source>
</evidence>
<dbReference type="InterPro" id="IPR023457">
    <property type="entry name" value="Met-tRNA_synth_2"/>
</dbReference>
<dbReference type="GO" id="GO:0005524">
    <property type="term" value="F:ATP binding"/>
    <property type="evidence" value="ECO:0007669"/>
    <property type="project" value="UniProtKB-KW"/>
</dbReference>
<organism evidence="10">
    <name type="scientific">Emiliania huxleyi</name>
    <name type="common">Coccolithophore</name>
    <name type="synonym">Pontosphaera huxleyi</name>
    <dbReference type="NCBI Taxonomy" id="2903"/>
    <lineage>
        <taxon>Eukaryota</taxon>
        <taxon>Haptista</taxon>
        <taxon>Haptophyta</taxon>
        <taxon>Prymnesiophyceae</taxon>
        <taxon>Isochrysidales</taxon>
        <taxon>Noelaerhabdaceae</taxon>
        <taxon>Emiliania</taxon>
    </lineage>
</organism>
<dbReference type="CDD" id="cd07957">
    <property type="entry name" value="Anticodon_Ia_Met"/>
    <property type="match status" value="1"/>
</dbReference>
<dbReference type="AlphaFoldDB" id="A0A7S3S7Z7"/>
<keyword evidence="4 7" id="KW-0067">ATP-binding</keyword>
<accession>A0A7S3S7Z7</accession>
<dbReference type="GO" id="GO:0004825">
    <property type="term" value="F:methionine-tRNA ligase activity"/>
    <property type="evidence" value="ECO:0007669"/>
    <property type="project" value="UniProtKB-EC"/>
</dbReference>
<dbReference type="InterPro" id="IPR014729">
    <property type="entry name" value="Rossmann-like_a/b/a_fold"/>
</dbReference>
<dbReference type="EC" id="6.1.1.10" evidence="1"/>
<dbReference type="Pfam" id="PF00458">
    <property type="entry name" value="WHEP-TRS"/>
    <property type="match status" value="1"/>
</dbReference>
<dbReference type="InterPro" id="IPR033911">
    <property type="entry name" value="MetRS_core"/>
</dbReference>
<dbReference type="PANTHER" id="PTHR43326">
    <property type="entry name" value="METHIONYL-TRNA SYNTHETASE"/>
    <property type="match status" value="1"/>
</dbReference>
<evidence type="ECO:0000256" key="2">
    <source>
        <dbReference type="ARBA" id="ARBA00022598"/>
    </source>
</evidence>
<keyword evidence="3 7" id="KW-0547">Nucleotide-binding</keyword>
<dbReference type="InterPro" id="IPR015413">
    <property type="entry name" value="Methionyl/Leucyl_tRNA_Synth"/>
</dbReference>
<dbReference type="GO" id="GO:0006431">
    <property type="term" value="P:methionyl-tRNA aminoacylation"/>
    <property type="evidence" value="ECO:0007669"/>
    <property type="project" value="InterPro"/>
</dbReference>
<dbReference type="InterPro" id="IPR000738">
    <property type="entry name" value="WHEP-TRS_dom"/>
</dbReference>
<dbReference type="SMART" id="SM00991">
    <property type="entry name" value="WHEP-TRS"/>
    <property type="match status" value="1"/>
</dbReference>
<dbReference type="PROSITE" id="PS51185">
    <property type="entry name" value="WHEP_TRS_2"/>
    <property type="match status" value="1"/>
</dbReference>
<dbReference type="SUPFAM" id="SSF47323">
    <property type="entry name" value="Anticodon-binding domain of a subclass of class I aminoacyl-tRNA synthetases"/>
    <property type="match status" value="1"/>
</dbReference>
<dbReference type="Gene3D" id="2.170.220.10">
    <property type="match status" value="1"/>
</dbReference>
<dbReference type="Gene3D" id="1.10.730.10">
    <property type="entry name" value="Isoleucyl-tRNA Synthetase, Domain 1"/>
    <property type="match status" value="1"/>
</dbReference>
<dbReference type="InterPro" id="IPR009080">
    <property type="entry name" value="tRNAsynth_Ia_anticodon-bd"/>
</dbReference>
<dbReference type="Gene3D" id="3.40.50.620">
    <property type="entry name" value="HUPs"/>
    <property type="match status" value="1"/>
</dbReference>
<proteinExistence type="inferred from homology"/>
<evidence type="ECO:0000256" key="6">
    <source>
        <dbReference type="ARBA" id="ARBA00023146"/>
    </source>
</evidence>
<evidence type="ECO:0000256" key="3">
    <source>
        <dbReference type="ARBA" id="ARBA00022741"/>
    </source>
</evidence>
<evidence type="ECO:0000256" key="4">
    <source>
        <dbReference type="ARBA" id="ARBA00022840"/>
    </source>
</evidence>
<evidence type="ECO:0000256" key="1">
    <source>
        <dbReference type="ARBA" id="ARBA00012838"/>
    </source>
</evidence>
<name>A0A7S3S7Z7_EMIHU</name>
<dbReference type="InterPro" id="IPR041872">
    <property type="entry name" value="Anticodon_Met"/>
</dbReference>
<evidence type="ECO:0000256" key="7">
    <source>
        <dbReference type="RuleBase" id="RU363039"/>
    </source>
</evidence>
<dbReference type="InterPro" id="IPR009068">
    <property type="entry name" value="uS15_NS1_RNA-bd_sf"/>
</dbReference>
<feature type="region of interest" description="Disordered" evidence="8">
    <location>
        <begin position="412"/>
        <end position="433"/>
    </location>
</feature>
<protein>
    <recommendedName>
        <fullName evidence="1">methionine--tRNA ligase</fullName>
        <ecNumber evidence="1">6.1.1.10</ecNumber>
    </recommendedName>
</protein>
<evidence type="ECO:0000256" key="5">
    <source>
        <dbReference type="ARBA" id="ARBA00022917"/>
    </source>
</evidence>
<evidence type="ECO:0000313" key="10">
    <source>
        <dbReference type="EMBL" id="CAE0546062.1"/>
    </source>
</evidence>
<sequence length="433" mass="46498">MRDGLRDLSVSRTTFSWGVPVPGPPPPDGLSHVMYVWLDALTNYLTALGYPDTEAADFRSFWPASLHVVGKDILRFHAIYWPAFLMAAGLPLPKRVFAHGWWMNEGEKMSKSVGNVVDPVALVQRYGPDPVRHFLLSDVLLLDEWFSPEGMNVIKVRHFLLSDVTFGADGDFSEKKLVESSNAKLANELGNLAYRTLSFTQKQCGGAVPAPDAFSEDDLQLLAEAAALLPQLRTHVDSMALHRYSQGVSGLASAANRYIDVQAPWALKKSEPARMRTVLYVLIEVLRHLALYSQPVTPRIGAALLEQLGVPEGGGRSFAAVGEGSALQPGQPLPPPRIVFQRIEEVDEAEGGGEAPPPAAALTAALTAAEEAALVAEVGAAGERVRSLKASGAGSEEVGGAVATLLELKARLPPDHELNAKPAKKKKSKAAKA</sequence>
<dbReference type="Gene3D" id="1.10.287.10">
    <property type="entry name" value="S15/NS1, RNA-binding"/>
    <property type="match status" value="1"/>
</dbReference>
<dbReference type="CDD" id="cd01200">
    <property type="entry name" value="WHEPGMRS_RNA"/>
    <property type="match status" value="1"/>
</dbReference>